<name>A0A562UBC8_9SPHI</name>
<accession>A0A562UBC8</accession>
<comment type="caution">
    <text evidence="2">The sequence shown here is derived from an EMBL/GenBank/DDBJ whole genome shotgun (WGS) entry which is preliminary data.</text>
</comment>
<protein>
    <recommendedName>
        <fullName evidence="4">Lipoprotein</fullName>
    </recommendedName>
</protein>
<feature type="chain" id="PRO_5022198138" description="Lipoprotein" evidence="1">
    <location>
        <begin position="22"/>
        <end position="167"/>
    </location>
</feature>
<reference evidence="2 3" key="1">
    <citation type="submission" date="2019-07" db="EMBL/GenBank/DDBJ databases">
        <title>Genomic Encyclopedia of Archaeal and Bacterial Type Strains, Phase II (KMG-II): from individual species to whole genera.</title>
        <authorList>
            <person name="Goeker M."/>
        </authorList>
    </citation>
    <scope>NUCLEOTIDE SEQUENCE [LARGE SCALE GENOMIC DNA]</scope>
    <source>
        <strain evidence="2 3">ATCC BAA-1854</strain>
    </source>
</reference>
<organism evidence="2 3">
    <name type="scientific">Mucilaginibacter frigoritolerans</name>
    <dbReference type="NCBI Taxonomy" id="652788"/>
    <lineage>
        <taxon>Bacteria</taxon>
        <taxon>Pseudomonadati</taxon>
        <taxon>Bacteroidota</taxon>
        <taxon>Sphingobacteriia</taxon>
        <taxon>Sphingobacteriales</taxon>
        <taxon>Sphingobacteriaceae</taxon>
        <taxon>Mucilaginibacter</taxon>
    </lineage>
</organism>
<proteinExistence type="predicted"/>
<evidence type="ECO:0000313" key="3">
    <source>
        <dbReference type="Proteomes" id="UP000317010"/>
    </source>
</evidence>
<sequence>MKKIHHFGLMLILAITFNSCATVNIISNKQAGYTEHPHKIYLTVNCTSEGKIFCSGLATGLKDRFAQKQVQSEIYLRDALSLENDADINKKIIDYNPDAVLMIKQTITGEKLGTFELTLVDVHTHKNVWKSQLDITAGNYSDLNDPGTIDKGLKTVIDRLVEDKIIP</sequence>
<dbReference type="OrthoDB" id="797596at2"/>
<evidence type="ECO:0000313" key="2">
    <source>
        <dbReference type="EMBL" id="TWJ02531.1"/>
    </source>
</evidence>
<keyword evidence="3" id="KW-1185">Reference proteome</keyword>
<gene>
    <name evidence="2" type="ORF">JN11_01504</name>
</gene>
<dbReference type="EMBL" id="VLLI01000003">
    <property type="protein sequence ID" value="TWJ02531.1"/>
    <property type="molecule type" value="Genomic_DNA"/>
</dbReference>
<evidence type="ECO:0008006" key="4">
    <source>
        <dbReference type="Google" id="ProtNLM"/>
    </source>
</evidence>
<feature type="signal peptide" evidence="1">
    <location>
        <begin position="1"/>
        <end position="21"/>
    </location>
</feature>
<dbReference type="RefSeq" id="WP_144911204.1">
    <property type="nucleotide sequence ID" value="NZ_VLLI01000003.1"/>
</dbReference>
<dbReference type="Proteomes" id="UP000317010">
    <property type="component" value="Unassembled WGS sequence"/>
</dbReference>
<dbReference type="AlphaFoldDB" id="A0A562UBC8"/>
<evidence type="ECO:0000256" key="1">
    <source>
        <dbReference type="SAM" id="SignalP"/>
    </source>
</evidence>
<keyword evidence="1" id="KW-0732">Signal</keyword>